<dbReference type="HAMAP" id="MF_01812">
    <property type="entry name" value="Eis"/>
    <property type="match status" value="1"/>
</dbReference>
<dbReference type="PANTHER" id="PTHR37817:SF1">
    <property type="entry name" value="N-ACETYLTRANSFERASE EIS"/>
    <property type="match status" value="1"/>
</dbReference>
<evidence type="ECO:0000259" key="5">
    <source>
        <dbReference type="PROSITE" id="PS51186"/>
    </source>
</evidence>
<dbReference type="InterPro" id="IPR025559">
    <property type="entry name" value="Eis_dom"/>
</dbReference>
<evidence type="ECO:0000256" key="2">
    <source>
        <dbReference type="ARBA" id="ARBA00022679"/>
    </source>
</evidence>
<dbReference type="InterPro" id="IPR000182">
    <property type="entry name" value="GNAT_dom"/>
</dbReference>
<name>A0A9W6QFD8_9PSEU</name>
<keyword evidence="2 4" id="KW-0808">Transferase</keyword>
<dbReference type="Proteomes" id="UP001165042">
    <property type="component" value="Unassembled WGS sequence"/>
</dbReference>
<evidence type="ECO:0000256" key="4">
    <source>
        <dbReference type="HAMAP-Rule" id="MF_01812"/>
    </source>
</evidence>
<dbReference type="InterPro" id="IPR041380">
    <property type="entry name" value="Acetyltransf_17"/>
</dbReference>
<feature type="binding site" evidence="4">
    <location>
        <begin position="83"/>
        <end position="85"/>
    </location>
    <ligand>
        <name>acetyl-CoA</name>
        <dbReference type="ChEBI" id="CHEBI:57288"/>
    </ligand>
</feature>
<dbReference type="EMBL" id="BSSD01000001">
    <property type="protein sequence ID" value="GLW89438.1"/>
    <property type="molecule type" value="Genomic_DNA"/>
</dbReference>
<keyword evidence="3 4" id="KW-0012">Acyltransferase</keyword>
<dbReference type="Pfam" id="PF17668">
    <property type="entry name" value="Acetyltransf_17"/>
    <property type="match status" value="1"/>
</dbReference>
<dbReference type="InterPro" id="IPR022902">
    <property type="entry name" value="NAcTrfase_Eis"/>
</dbReference>
<dbReference type="InterPro" id="IPR051554">
    <property type="entry name" value="Acetyltransferase_Eis"/>
</dbReference>
<evidence type="ECO:0000256" key="3">
    <source>
        <dbReference type="ARBA" id="ARBA00023315"/>
    </source>
</evidence>
<comment type="similarity">
    <text evidence="1 4">Belongs to the acetyltransferase Eis family.</text>
</comment>
<comment type="caution">
    <text evidence="6">The sequence shown here is derived from an EMBL/GenBank/DDBJ whole genome shotgun (WGS) entry which is preliminary data.</text>
</comment>
<dbReference type="AlphaFoldDB" id="A0A9W6QFD8"/>
<dbReference type="CDD" id="cd04301">
    <property type="entry name" value="NAT_SF"/>
    <property type="match status" value="1"/>
</dbReference>
<feature type="binding site" evidence="4">
    <location>
        <begin position="116"/>
        <end position="117"/>
    </location>
    <ligand>
        <name>acetyl-CoA</name>
        <dbReference type="ChEBI" id="CHEBI:57288"/>
    </ligand>
</feature>
<evidence type="ECO:0000313" key="6">
    <source>
        <dbReference type="EMBL" id="GLW89438.1"/>
    </source>
</evidence>
<dbReference type="Pfam" id="PF13527">
    <property type="entry name" value="Acetyltransf_9"/>
    <property type="match status" value="1"/>
</dbReference>
<organism evidence="6 7">
    <name type="scientific">Actinokineospora globicatena</name>
    <dbReference type="NCBI Taxonomy" id="103729"/>
    <lineage>
        <taxon>Bacteria</taxon>
        <taxon>Bacillati</taxon>
        <taxon>Actinomycetota</taxon>
        <taxon>Actinomycetes</taxon>
        <taxon>Pseudonocardiales</taxon>
        <taxon>Pseudonocardiaceae</taxon>
        <taxon>Actinokineospora</taxon>
    </lineage>
</organism>
<dbReference type="RefSeq" id="WP_285606729.1">
    <property type="nucleotide sequence ID" value="NZ_BSSD01000001.1"/>
</dbReference>
<protein>
    <submittedName>
        <fullName evidence="6">UPF0256 protein</fullName>
    </submittedName>
</protein>
<dbReference type="Pfam" id="PF13530">
    <property type="entry name" value="SCP2_2"/>
    <property type="match status" value="1"/>
</dbReference>
<feature type="active site" description="Proton acceptor; via carboxylate" evidence="4">
    <location>
        <position position="400"/>
    </location>
</feature>
<keyword evidence="7" id="KW-1185">Reference proteome</keyword>
<sequence length="400" mass="43339">MDTYTVRELTQAEAVTASGVLARAFLIDSAADEFAAKEAPLVEHSLNLGAFAGDLQVGGAQVQVRDLCVPGGAQVPFAGLTSVAVASDHRRRGLLTRLMRAALPRSGPAVSALWASESAIYGRFGFGVATELTHYTVPTKIAFRPGVTADSSVVRELPRDEAMPVIRALYERYAEGRVGTLSRLDGNWGYHYYDTARTQAGRTPLRFAVHPEGYVAYRAQHVWTDNGPRGRLDVHEFIATTPQATASLWRYLLDVDLVSTIQYEGDPDDPLALLLPDTRVALRKRFHALHIRLVDVAAGLPLRQYLTPVDVVVEIDDPFCPWNAGRWHLVVDGGRMTVASTDAAPDLELDVRDLGAAYLGGTRLSALAAAGLVREHTAGAVAALSNAMLADREPSCREVF</sequence>
<dbReference type="PROSITE" id="PS51186">
    <property type="entry name" value="GNAT"/>
    <property type="match status" value="1"/>
</dbReference>
<proteinExistence type="inferred from homology"/>
<dbReference type="Gene3D" id="3.40.630.30">
    <property type="match status" value="2"/>
</dbReference>
<evidence type="ECO:0000256" key="1">
    <source>
        <dbReference type="ARBA" id="ARBA00009213"/>
    </source>
</evidence>
<accession>A0A9W6QFD8</accession>
<dbReference type="SUPFAM" id="SSF55729">
    <property type="entry name" value="Acyl-CoA N-acyltransferases (Nat)"/>
    <property type="match status" value="1"/>
</dbReference>
<dbReference type="NCBIfam" id="NF002367">
    <property type="entry name" value="PRK01346.1-4"/>
    <property type="match status" value="1"/>
</dbReference>
<dbReference type="InterPro" id="IPR016181">
    <property type="entry name" value="Acyl_CoA_acyltransferase"/>
</dbReference>
<gene>
    <name evidence="6" type="ORF">Aglo03_02540</name>
</gene>
<dbReference type="SUPFAM" id="SSF55718">
    <property type="entry name" value="SCP-like"/>
    <property type="match status" value="1"/>
</dbReference>
<evidence type="ECO:0000313" key="7">
    <source>
        <dbReference type="Proteomes" id="UP001165042"/>
    </source>
</evidence>
<dbReference type="InterPro" id="IPR036527">
    <property type="entry name" value="SCP2_sterol-bd_dom_sf"/>
</dbReference>
<reference evidence="6" key="1">
    <citation type="submission" date="2023-02" db="EMBL/GenBank/DDBJ databases">
        <title>Actinokineospora globicatena NBRC 15670.</title>
        <authorList>
            <person name="Ichikawa N."/>
            <person name="Sato H."/>
            <person name="Tonouchi N."/>
        </authorList>
    </citation>
    <scope>NUCLEOTIDE SEQUENCE</scope>
    <source>
        <strain evidence="6">NBRC 15670</strain>
    </source>
</reference>
<feature type="binding site" evidence="4">
    <location>
        <begin position="91"/>
        <end position="96"/>
    </location>
    <ligand>
        <name>acetyl-CoA</name>
        <dbReference type="ChEBI" id="CHEBI:57288"/>
    </ligand>
</feature>
<dbReference type="PANTHER" id="PTHR37817">
    <property type="entry name" value="N-ACETYLTRANSFERASE EIS"/>
    <property type="match status" value="1"/>
</dbReference>
<dbReference type="GO" id="GO:0030649">
    <property type="term" value="P:aminoglycoside antibiotic catabolic process"/>
    <property type="evidence" value="ECO:0007669"/>
    <property type="project" value="TreeGrafter"/>
</dbReference>
<feature type="domain" description="N-acetyltransferase" evidence="5">
    <location>
        <begin position="4"/>
        <end position="150"/>
    </location>
</feature>
<dbReference type="GO" id="GO:0034069">
    <property type="term" value="F:aminoglycoside N-acetyltransferase activity"/>
    <property type="evidence" value="ECO:0007669"/>
    <property type="project" value="TreeGrafter"/>
</dbReference>
<comment type="subunit">
    <text evidence="4">Homohexamer; trimer of dimers.</text>
</comment>
<feature type="active site" description="Proton donor" evidence="4">
    <location>
        <position position="121"/>
    </location>
</feature>
<dbReference type="Gene3D" id="3.30.1050.10">
    <property type="entry name" value="SCP2 sterol-binding domain"/>
    <property type="match status" value="1"/>
</dbReference>